<keyword evidence="1" id="KW-0732">Signal</keyword>
<evidence type="ECO:0000313" key="3">
    <source>
        <dbReference type="EMBL" id="MEN3322660.1"/>
    </source>
</evidence>
<evidence type="ECO:0000259" key="2">
    <source>
        <dbReference type="PROSITE" id="PS50222"/>
    </source>
</evidence>
<sequence>MISKTLKFGLVAVALCAFSFSQAQEKMKPDPEKIFVSLDTNNDKLISLDEFKAKKRKNEVPMEALEKRFSAMDTNTDGLVNFDEFTASMHKRGEKHGNRTKTTEKN</sequence>
<gene>
    <name evidence="3" type="ORF">VP395_02890</name>
</gene>
<dbReference type="InterPro" id="IPR011992">
    <property type="entry name" value="EF-hand-dom_pair"/>
</dbReference>
<name>A0ABV0A9U2_9FLAO</name>
<organism evidence="3 4">
    <name type="scientific">Mariniflexile soesokkakense</name>
    <dbReference type="NCBI Taxonomy" id="1343160"/>
    <lineage>
        <taxon>Bacteria</taxon>
        <taxon>Pseudomonadati</taxon>
        <taxon>Bacteroidota</taxon>
        <taxon>Flavobacteriia</taxon>
        <taxon>Flavobacteriales</taxon>
        <taxon>Flavobacteriaceae</taxon>
        <taxon>Mariniflexile</taxon>
    </lineage>
</organism>
<dbReference type="Pfam" id="PF13499">
    <property type="entry name" value="EF-hand_7"/>
    <property type="match status" value="1"/>
</dbReference>
<evidence type="ECO:0000313" key="4">
    <source>
        <dbReference type="Proteomes" id="UP001416393"/>
    </source>
</evidence>
<comment type="caution">
    <text evidence="3">The sequence shown here is derived from an EMBL/GenBank/DDBJ whole genome shotgun (WGS) entry which is preliminary data.</text>
</comment>
<reference evidence="3 4" key="1">
    <citation type="submission" date="2024-01" db="EMBL/GenBank/DDBJ databases">
        <title>Mariniflexile litorale sp. nov., isolated from the shallow sediments of the Sea of Japan.</title>
        <authorList>
            <person name="Romanenko L."/>
            <person name="Bystritskaya E."/>
            <person name="Isaeva M."/>
        </authorList>
    </citation>
    <scope>NUCLEOTIDE SEQUENCE [LARGE SCALE GENOMIC DNA]</scope>
    <source>
        <strain evidence="3 4">KCTC 32427</strain>
    </source>
</reference>
<evidence type="ECO:0000256" key="1">
    <source>
        <dbReference type="SAM" id="SignalP"/>
    </source>
</evidence>
<dbReference type="InterPro" id="IPR018247">
    <property type="entry name" value="EF_Hand_1_Ca_BS"/>
</dbReference>
<dbReference type="SMART" id="SM00054">
    <property type="entry name" value="EFh"/>
    <property type="match status" value="2"/>
</dbReference>
<protein>
    <submittedName>
        <fullName evidence="3">EF-hand domain-containing protein</fullName>
    </submittedName>
</protein>
<feature type="chain" id="PRO_5045766981" evidence="1">
    <location>
        <begin position="24"/>
        <end position="106"/>
    </location>
</feature>
<dbReference type="Gene3D" id="1.10.238.10">
    <property type="entry name" value="EF-hand"/>
    <property type="match status" value="2"/>
</dbReference>
<dbReference type="RefSeq" id="WP_346240204.1">
    <property type="nucleotide sequence ID" value="NZ_JAZHYP010000001.1"/>
</dbReference>
<dbReference type="InterPro" id="IPR002048">
    <property type="entry name" value="EF_hand_dom"/>
</dbReference>
<dbReference type="Proteomes" id="UP001416393">
    <property type="component" value="Unassembled WGS sequence"/>
</dbReference>
<feature type="domain" description="EF-hand" evidence="2">
    <location>
        <begin position="60"/>
        <end position="95"/>
    </location>
</feature>
<dbReference type="PROSITE" id="PS00018">
    <property type="entry name" value="EF_HAND_1"/>
    <property type="match status" value="1"/>
</dbReference>
<feature type="signal peptide" evidence="1">
    <location>
        <begin position="1"/>
        <end position="23"/>
    </location>
</feature>
<proteinExistence type="predicted"/>
<accession>A0ABV0A9U2</accession>
<dbReference type="PROSITE" id="PS50222">
    <property type="entry name" value="EF_HAND_2"/>
    <property type="match status" value="1"/>
</dbReference>
<dbReference type="EMBL" id="JAZHYP010000001">
    <property type="protein sequence ID" value="MEN3322660.1"/>
    <property type="molecule type" value="Genomic_DNA"/>
</dbReference>
<keyword evidence="4" id="KW-1185">Reference proteome</keyword>
<dbReference type="SUPFAM" id="SSF47473">
    <property type="entry name" value="EF-hand"/>
    <property type="match status" value="1"/>
</dbReference>